<dbReference type="EMBL" id="LTBC01000009">
    <property type="protein sequence ID" value="KYH31614.1"/>
    <property type="molecule type" value="Genomic_DNA"/>
</dbReference>
<dbReference type="Pfam" id="PF18765">
    <property type="entry name" value="Polbeta"/>
    <property type="match status" value="1"/>
</dbReference>
<keyword evidence="2" id="KW-0808">Transferase</keyword>
<comment type="caution">
    <text evidence="2">The sequence shown here is derived from an EMBL/GenBank/DDBJ whole genome shotgun (WGS) entry which is preliminary data.</text>
</comment>
<dbReference type="GO" id="GO:0016740">
    <property type="term" value="F:transferase activity"/>
    <property type="evidence" value="ECO:0007669"/>
    <property type="project" value="UniProtKB-KW"/>
</dbReference>
<dbReference type="AlphaFoldDB" id="A0A151AVB7"/>
<dbReference type="PANTHER" id="PTHR43852:SF3">
    <property type="entry name" value="NUCLEOTIDYLTRANSFERASE"/>
    <property type="match status" value="1"/>
</dbReference>
<dbReference type="Proteomes" id="UP000075670">
    <property type="component" value="Unassembled WGS sequence"/>
</dbReference>
<dbReference type="CDD" id="cd05403">
    <property type="entry name" value="NT_KNTase_like"/>
    <property type="match status" value="1"/>
</dbReference>
<dbReference type="InterPro" id="IPR043519">
    <property type="entry name" value="NT_sf"/>
</dbReference>
<reference evidence="2 3" key="1">
    <citation type="submission" date="2016-02" db="EMBL/GenBank/DDBJ databases">
        <title>Genome sequence of Moorella mulderi DSM 14980.</title>
        <authorList>
            <person name="Poehlein A."/>
            <person name="Daniel R."/>
        </authorList>
    </citation>
    <scope>NUCLEOTIDE SEQUENCE [LARGE SCALE GENOMIC DNA]</scope>
    <source>
        <strain evidence="2 3">DSM 14980</strain>
    </source>
</reference>
<feature type="domain" description="Polymerase beta nucleotidyltransferase" evidence="1">
    <location>
        <begin position="10"/>
        <end position="105"/>
    </location>
</feature>
<name>A0A151AVB7_9FIRM</name>
<dbReference type="PATRIC" id="fig|1122241.3.peg.2313"/>
<protein>
    <submittedName>
        <fullName evidence="2">Nucleotidyltransferase domain protein</fullName>
    </submittedName>
</protein>
<dbReference type="OrthoDB" id="360741at2"/>
<dbReference type="PANTHER" id="PTHR43852">
    <property type="entry name" value="NUCLEOTIDYLTRANSFERASE"/>
    <property type="match status" value="1"/>
</dbReference>
<gene>
    <name evidence="2" type="ORF">MOMUL_21700</name>
</gene>
<dbReference type="InterPro" id="IPR041633">
    <property type="entry name" value="Polbeta"/>
</dbReference>
<dbReference type="InterPro" id="IPR052930">
    <property type="entry name" value="TA_antitoxin_MntA"/>
</dbReference>
<dbReference type="Gene3D" id="3.30.460.10">
    <property type="entry name" value="Beta Polymerase, domain 2"/>
    <property type="match status" value="1"/>
</dbReference>
<dbReference type="SUPFAM" id="SSF81301">
    <property type="entry name" value="Nucleotidyltransferase"/>
    <property type="match status" value="1"/>
</dbReference>
<keyword evidence="3" id="KW-1185">Reference proteome</keyword>
<accession>A0A151AVB7</accession>
<evidence type="ECO:0000313" key="2">
    <source>
        <dbReference type="EMBL" id="KYH31614.1"/>
    </source>
</evidence>
<evidence type="ECO:0000259" key="1">
    <source>
        <dbReference type="Pfam" id="PF18765"/>
    </source>
</evidence>
<dbReference type="NCBIfam" id="NF047752">
    <property type="entry name" value="MntA_antitoxin"/>
    <property type="match status" value="1"/>
</dbReference>
<organism evidence="2 3">
    <name type="scientific">Moorella mulderi DSM 14980</name>
    <dbReference type="NCBI Taxonomy" id="1122241"/>
    <lineage>
        <taxon>Bacteria</taxon>
        <taxon>Bacillati</taxon>
        <taxon>Bacillota</taxon>
        <taxon>Clostridia</taxon>
        <taxon>Neomoorellales</taxon>
        <taxon>Neomoorellaceae</taxon>
        <taxon>Neomoorella</taxon>
    </lineage>
</organism>
<evidence type="ECO:0000313" key="3">
    <source>
        <dbReference type="Proteomes" id="UP000075670"/>
    </source>
</evidence>
<dbReference type="RefSeq" id="WP_062284800.1">
    <property type="nucleotide sequence ID" value="NZ_LTBC01000009.1"/>
</dbReference>
<proteinExistence type="predicted"/>
<sequence length="148" mass="17204">MEDTLLSLAERLREALIKREEIKFAYLFGSYARGKAHKLSDVDVAIYLDEKRIPPSGPYGYRSDLLITMRQQLRQPLDLVILNEAPLVLRFRVIRDGKILFCRDSRARIRFHEKTLCAYLDFQPVLRLQKQYMLKRLAEGRFGGTGSG</sequence>